<dbReference type="AlphaFoldDB" id="A0A409XCM1"/>
<evidence type="ECO:0000313" key="1">
    <source>
        <dbReference type="EMBL" id="PPQ88505.1"/>
    </source>
</evidence>
<dbReference type="EMBL" id="NHYD01002067">
    <property type="protein sequence ID" value="PPQ88505.1"/>
    <property type="molecule type" value="Genomic_DNA"/>
</dbReference>
<comment type="caution">
    <text evidence="1">The sequence shown here is derived from an EMBL/GenBank/DDBJ whole genome shotgun (WGS) entry which is preliminary data.</text>
</comment>
<protein>
    <submittedName>
        <fullName evidence="1">Uncharacterized protein</fullName>
    </submittedName>
</protein>
<organism evidence="1 2">
    <name type="scientific">Psilocybe cyanescens</name>
    <dbReference type="NCBI Taxonomy" id="93625"/>
    <lineage>
        <taxon>Eukaryota</taxon>
        <taxon>Fungi</taxon>
        <taxon>Dikarya</taxon>
        <taxon>Basidiomycota</taxon>
        <taxon>Agaricomycotina</taxon>
        <taxon>Agaricomycetes</taxon>
        <taxon>Agaricomycetidae</taxon>
        <taxon>Agaricales</taxon>
        <taxon>Agaricineae</taxon>
        <taxon>Strophariaceae</taxon>
        <taxon>Psilocybe</taxon>
    </lineage>
</organism>
<dbReference type="Proteomes" id="UP000283269">
    <property type="component" value="Unassembled WGS sequence"/>
</dbReference>
<name>A0A409XCM1_PSICY</name>
<proteinExistence type="predicted"/>
<accession>A0A409XCM1</accession>
<reference evidence="1 2" key="1">
    <citation type="journal article" date="2018" name="Evol. Lett.">
        <title>Horizontal gene cluster transfer increased hallucinogenic mushroom diversity.</title>
        <authorList>
            <person name="Reynolds H.T."/>
            <person name="Vijayakumar V."/>
            <person name="Gluck-Thaler E."/>
            <person name="Korotkin H.B."/>
            <person name="Matheny P.B."/>
            <person name="Slot J.C."/>
        </authorList>
    </citation>
    <scope>NUCLEOTIDE SEQUENCE [LARGE SCALE GENOMIC DNA]</scope>
    <source>
        <strain evidence="1 2">2631</strain>
    </source>
</reference>
<gene>
    <name evidence="1" type="ORF">CVT25_013175</name>
</gene>
<evidence type="ECO:0000313" key="2">
    <source>
        <dbReference type="Proteomes" id="UP000283269"/>
    </source>
</evidence>
<sequence length="155" mass="18308">MTLKRAPPSHARWRLARRVIAITRYSGYQKTAFALDGIVHDIYLMSQNMLLCSRWTFWFRIRNTSKKSALEVSRVKRASPSTIVVPLCPDTRHPLLSDFDLAFLAFLASRHIRVRWRNPRLFCLEVMAFEISCLSRRVSMRFLVQEYYTRVQPID</sequence>
<dbReference type="InParanoid" id="A0A409XCM1"/>
<keyword evidence="2" id="KW-1185">Reference proteome</keyword>